<feature type="non-terminal residue" evidence="1">
    <location>
        <position position="1"/>
    </location>
</feature>
<reference evidence="1" key="1">
    <citation type="submission" date="2018-05" db="EMBL/GenBank/DDBJ databases">
        <authorList>
            <person name="Lanie J.A."/>
            <person name="Ng W.-L."/>
            <person name="Kazmierczak K.M."/>
            <person name="Andrzejewski T.M."/>
            <person name="Davidsen T.M."/>
            <person name="Wayne K.J."/>
            <person name="Tettelin H."/>
            <person name="Glass J.I."/>
            <person name="Rusch D."/>
            <person name="Podicherti R."/>
            <person name="Tsui H.-C.T."/>
            <person name="Winkler M.E."/>
        </authorList>
    </citation>
    <scope>NUCLEOTIDE SEQUENCE</scope>
</reference>
<proteinExistence type="predicted"/>
<dbReference type="EMBL" id="UINC01215049">
    <property type="protein sequence ID" value="SVE40555.1"/>
    <property type="molecule type" value="Genomic_DNA"/>
</dbReference>
<accession>A0A383D8H7</accession>
<evidence type="ECO:0000313" key="1">
    <source>
        <dbReference type="EMBL" id="SVE40555.1"/>
    </source>
</evidence>
<protein>
    <submittedName>
        <fullName evidence="1">Uncharacterized protein</fullName>
    </submittedName>
</protein>
<dbReference type="AlphaFoldDB" id="A0A383D8H7"/>
<name>A0A383D8H7_9ZZZZ</name>
<organism evidence="1">
    <name type="scientific">marine metagenome</name>
    <dbReference type="NCBI Taxonomy" id="408172"/>
    <lineage>
        <taxon>unclassified sequences</taxon>
        <taxon>metagenomes</taxon>
        <taxon>ecological metagenomes</taxon>
    </lineage>
</organism>
<gene>
    <name evidence="1" type="ORF">METZ01_LOCUS493409</name>
</gene>
<sequence>VSFLDLELASGATPGPTHRYGDFEIFVMNADGSNVVSLGQQGVSTSWGE</sequence>